<evidence type="ECO:0000256" key="2">
    <source>
        <dbReference type="ARBA" id="ARBA00008787"/>
    </source>
</evidence>
<dbReference type="Proteomes" id="UP000190896">
    <property type="component" value="Unassembled WGS sequence"/>
</dbReference>
<evidence type="ECO:0000256" key="1">
    <source>
        <dbReference type="ARBA" id="ARBA00004514"/>
    </source>
</evidence>
<keyword evidence="8" id="KW-1185">Reference proteome</keyword>
<accession>A0A1T2KY79</accession>
<dbReference type="PANTHER" id="PTHR34773:SF1">
    <property type="entry name" value="FLAGELLAR SECRETION CHAPERONE FLIS"/>
    <property type="match status" value="1"/>
</dbReference>
<dbReference type="InterPro" id="IPR036584">
    <property type="entry name" value="FliS_sf"/>
</dbReference>
<dbReference type="CDD" id="cd16098">
    <property type="entry name" value="FliS"/>
    <property type="match status" value="1"/>
</dbReference>
<evidence type="ECO:0000256" key="4">
    <source>
        <dbReference type="ARBA" id="ARBA00022795"/>
    </source>
</evidence>
<dbReference type="Pfam" id="PF02561">
    <property type="entry name" value="FliS"/>
    <property type="match status" value="1"/>
</dbReference>
<dbReference type="InterPro" id="IPR003713">
    <property type="entry name" value="FliS"/>
</dbReference>
<comment type="subcellular location">
    <subcellularLocation>
        <location evidence="1 6">Cytoplasm</location>
        <location evidence="1 6">Cytosol</location>
    </subcellularLocation>
</comment>
<dbReference type="NCBIfam" id="TIGR00208">
    <property type="entry name" value="fliS"/>
    <property type="match status" value="1"/>
</dbReference>
<proteinExistence type="inferred from homology"/>
<organism evidence="7 8">
    <name type="scientific">Solemya velesiana gill symbiont</name>
    <dbReference type="NCBI Taxonomy" id="1918948"/>
    <lineage>
        <taxon>Bacteria</taxon>
        <taxon>Pseudomonadati</taxon>
        <taxon>Pseudomonadota</taxon>
        <taxon>Gammaproteobacteria</taxon>
        <taxon>sulfur-oxidizing symbionts</taxon>
    </lineage>
</organism>
<keyword evidence="7" id="KW-0966">Cell projection</keyword>
<dbReference type="SUPFAM" id="SSF101116">
    <property type="entry name" value="Flagellar export chaperone FliS"/>
    <property type="match status" value="1"/>
</dbReference>
<keyword evidence="7" id="KW-0969">Cilium</keyword>
<evidence type="ECO:0000256" key="5">
    <source>
        <dbReference type="ARBA" id="ARBA00023186"/>
    </source>
</evidence>
<keyword evidence="7" id="KW-0282">Flagellum</keyword>
<comment type="similarity">
    <text evidence="2 6">Belongs to the FliS family.</text>
</comment>
<dbReference type="GO" id="GO:0044780">
    <property type="term" value="P:bacterial-type flagellum assembly"/>
    <property type="evidence" value="ECO:0007669"/>
    <property type="project" value="InterPro"/>
</dbReference>
<dbReference type="GO" id="GO:0071973">
    <property type="term" value="P:bacterial-type flagellum-dependent cell motility"/>
    <property type="evidence" value="ECO:0007669"/>
    <property type="project" value="TreeGrafter"/>
</dbReference>
<name>A0A1T2KY79_9GAMM</name>
<evidence type="ECO:0000256" key="3">
    <source>
        <dbReference type="ARBA" id="ARBA00022490"/>
    </source>
</evidence>
<dbReference type="PIRSF" id="PIRSF039090">
    <property type="entry name" value="Flis"/>
    <property type="match status" value="1"/>
</dbReference>
<reference evidence="7 8" key="1">
    <citation type="submission" date="2016-11" db="EMBL/GenBank/DDBJ databases">
        <title>Mixed transmission modes and dynamic genome evolution in an obligate animal-bacterial symbiosis.</title>
        <authorList>
            <person name="Russell S.L."/>
            <person name="Corbett-Detig R.B."/>
            <person name="Cavanaugh C.M."/>
        </authorList>
    </citation>
    <scope>NUCLEOTIDE SEQUENCE [LARGE SCALE GENOMIC DNA]</scope>
    <source>
        <strain evidence="7">Se-Cadez</strain>
    </source>
</reference>
<gene>
    <name evidence="7" type="ORF">BOW51_00890</name>
</gene>
<dbReference type="Gene3D" id="1.20.120.340">
    <property type="entry name" value="Flagellar protein FliS"/>
    <property type="match status" value="1"/>
</dbReference>
<sequence>MMNNKGSSASKYSEASGSEAHFATPHRLVRMLMEGVLDKIAVAKGAIERHDVELRQRNITWAVSIIDALRSSLDFEKGGEIAANLESLYSYSNHRLMEANISDDVTKLDEVTDLIRELKRGWDTIPDEIKQASSIEEAVTSSPK</sequence>
<dbReference type="PANTHER" id="PTHR34773">
    <property type="entry name" value="FLAGELLAR SECRETION CHAPERONE FLIS"/>
    <property type="match status" value="1"/>
</dbReference>
<evidence type="ECO:0000313" key="7">
    <source>
        <dbReference type="EMBL" id="OOZ37761.1"/>
    </source>
</evidence>
<dbReference type="AlphaFoldDB" id="A0A1T2KY79"/>
<keyword evidence="5" id="KW-0143">Chaperone</keyword>
<evidence type="ECO:0000313" key="8">
    <source>
        <dbReference type="Proteomes" id="UP000190896"/>
    </source>
</evidence>
<comment type="caution">
    <text evidence="7">The sequence shown here is derived from an EMBL/GenBank/DDBJ whole genome shotgun (WGS) entry which is preliminary data.</text>
</comment>
<dbReference type="GO" id="GO:0005829">
    <property type="term" value="C:cytosol"/>
    <property type="evidence" value="ECO:0007669"/>
    <property type="project" value="UniProtKB-SubCell"/>
</dbReference>
<dbReference type="EMBL" id="MPRJ01000003">
    <property type="protein sequence ID" value="OOZ37761.1"/>
    <property type="molecule type" value="Genomic_DNA"/>
</dbReference>
<keyword evidence="3 6" id="KW-0963">Cytoplasm</keyword>
<protein>
    <recommendedName>
        <fullName evidence="6">Flagellar secretion chaperone FliS</fullName>
    </recommendedName>
</protein>
<keyword evidence="4 6" id="KW-1005">Bacterial flagellum biogenesis</keyword>
<evidence type="ECO:0000256" key="6">
    <source>
        <dbReference type="PIRNR" id="PIRNR039090"/>
    </source>
</evidence>